<dbReference type="InterPro" id="IPR011257">
    <property type="entry name" value="DNA_glycosylase"/>
</dbReference>
<evidence type="ECO:0000259" key="5">
    <source>
        <dbReference type="SMART" id="SM00478"/>
    </source>
</evidence>
<evidence type="ECO:0000256" key="4">
    <source>
        <dbReference type="ARBA" id="ARBA00023204"/>
    </source>
</evidence>
<comment type="caution">
    <text evidence="6">The sequence shown here is derived from an EMBL/GenBank/DDBJ whole genome shotgun (WGS) entry which is preliminary data.</text>
</comment>
<dbReference type="InterPro" id="IPR003265">
    <property type="entry name" value="HhH-GPD_domain"/>
</dbReference>
<dbReference type="EC" id="3.2.2.21" evidence="2"/>
<evidence type="ECO:0000313" key="6">
    <source>
        <dbReference type="EMBL" id="MBI1621467.1"/>
    </source>
</evidence>
<evidence type="ECO:0000313" key="7">
    <source>
        <dbReference type="Proteomes" id="UP000601789"/>
    </source>
</evidence>
<keyword evidence="4" id="KW-0234">DNA repair</keyword>
<name>A0ABS0SG77_9HYPH</name>
<sequence>MRRIESDADITEGLAALAATDRRLQRIIDEAGPIPLRRSPPGFAAMVSIITAQQISRASADAILGRFSSLVDPLDPESVLACGDEPFRAAGMSRPKQTTLTALARAVIDGQLEFSQLADLSAGEARAKLTSIHGIGPWTADVYLLIAAGHVDVFPAGDVALQGAVADALGLDSRPSSKELTVIAESWSPWRSVAARLFWAHWRKWRGREAAPTIDAVD</sequence>
<keyword evidence="3" id="KW-0227">DNA damage</keyword>
<dbReference type="Gene3D" id="1.10.1670.40">
    <property type="match status" value="1"/>
</dbReference>
<organism evidence="6 7">
    <name type="scientific">Aquamicrobium zhengzhouense</name>
    <dbReference type="NCBI Taxonomy" id="2781738"/>
    <lineage>
        <taxon>Bacteria</taxon>
        <taxon>Pseudomonadati</taxon>
        <taxon>Pseudomonadota</taxon>
        <taxon>Alphaproteobacteria</taxon>
        <taxon>Hyphomicrobiales</taxon>
        <taxon>Phyllobacteriaceae</taxon>
        <taxon>Aquamicrobium</taxon>
    </lineage>
</organism>
<dbReference type="InterPro" id="IPR051912">
    <property type="entry name" value="Alkylbase_DNA_Glycosylase/TA"/>
</dbReference>
<accession>A0ABS0SG77</accession>
<dbReference type="SMART" id="SM00478">
    <property type="entry name" value="ENDO3c"/>
    <property type="match status" value="1"/>
</dbReference>
<evidence type="ECO:0000256" key="3">
    <source>
        <dbReference type="ARBA" id="ARBA00022763"/>
    </source>
</evidence>
<dbReference type="RefSeq" id="WP_198476868.1">
    <property type="nucleotide sequence ID" value="NZ_JADGMQ010000008.1"/>
</dbReference>
<evidence type="ECO:0000256" key="2">
    <source>
        <dbReference type="ARBA" id="ARBA00012000"/>
    </source>
</evidence>
<gene>
    <name evidence="6" type="ORF">IOD40_12430</name>
</gene>
<evidence type="ECO:0000256" key="1">
    <source>
        <dbReference type="ARBA" id="ARBA00000086"/>
    </source>
</evidence>
<comment type="catalytic activity">
    <reaction evidence="1">
        <text>Hydrolysis of alkylated DNA, releasing 3-methyladenine, 3-methylguanine, 7-methylguanine and 7-methyladenine.</text>
        <dbReference type="EC" id="3.2.2.21"/>
    </reaction>
</comment>
<dbReference type="EMBL" id="JADGMQ010000008">
    <property type="protein sequence ID" value="MBI1621467.1"/>
    <property type="molecule type" value="Genomic_DNA"/>
</dbReference>
<dbReference type="Pfam" id="PF00730">
    <property type="entry name" value="HhH-GPD"/>
    <property type="match status" value="1"/>
</dbReference>
<reference evidence="6 7" key="1">
    <citation type="submission" date="2020-10" db="EMBL/GenBank/DDBJ databases">
        <title>Aquamicrobium zhengzhouensis sp. nov., a exopolysaccharide producing bacterium isolated from farmland soil.</title>
        <authorList>
            <person name="Wang X."/>
        </authorList>
    </citation>
    <scope>NUCLEOTIDE SEQUENCE [LARGE SCALE GENOMIC DNA]</scope>
    <source>
        <strain evidence="7">cd-1</strain>
    </source>
</reference>
<proteinExistence type="predicted"/>
<dbReference type="PANTHER" id="PTHR43003:SF13">
    <property type="entry name" value="DNA-3-METHYLADENINE GLYCOSYLASE 2"/>
    <property type="match status" value="1"/>
</dbReference>
<dbReference type="SUPFAM" id="SSF48150">
    <property type="entry name" value="DNA-glycosylase"/>
    <property type="match status" value="1"/>
</dbReference>
<dbReference type="PANTHER" id="PTHR43003">
    <property type="entry name" value="DNA-3-METHYLADENINE GLYCOSYLASE"/>
    <property type="match status" value="1"/>
</dbReference>
<dbReference type="CDD" id="cd00056">
    <property type="entry name" value="ENDO3c"/>
    <property type="match status" value="1"/>
</dbReference>
<dbReference type="Gene3D" id="1.10.340.30">
    <property type="entry name" value="Hypothetical protein, domain 2"/>
    <property type="match status" value="1"/>
</dbReference>
<feature type="domain" description="HhH-GPD" evidence="5">
    <location>
        <begin position="51"/>
        <end position="203"/>
    </location>
</feature>
<protein>
    <recommendedName>
        <fullName evidence="2">DNA-3-methyladenine glycosylase II</fullName>
        <ecNumber evidence="2">3.2.2.21</ecNumber>
    </recommendedName>
</protein>
<keyword evidence="7" id="KW-1185">Reference proteome</keyword>
<dbReference type="Proteomes" id="UP000601789">
    <property type="component" value="Unassembled WGS sequence"/>
</dbReference>